<evidence type="ECO:0000313" key="2">
    <source>
        <dbReference type="Proteomes" id="UP001144978"/>
    </source>
</evidence>
<evidence type="ECO:0000313" key="1">
    <source>
        <dbReference type="EMBL" id="KAJ3001656.1"/>
    </source>
</evidence>
<dbReference type="Proteomes" id="UP001144978">
    <property type="component" value="Unassembled WGS sequence"/>
</dbReference>
<gene>
    <name evidence="1" type="ORF">NUW54_g6291</name>
</gene>
<keyword evidence="2" id="KW-1185">Reference proteome</keyword>
<comment type="caution">
    <text evidence="1">The sequence shown here is derived from an EMBL/GenBank/DDBJ whole genome shotgun (WGS) entry which is preliminary data.</text>
</comment>
<organism evidence="1 2">
    <name type="scientific">Trametes sanguinea</name>
    <dbReference type="NCBI Taxonomy" id="158606"/>
    <lineage>
        <taxon>Eukaryota</taxon>
        <taxon>Fungi</taxon>
        <taxon>Dikarya</taxon>
        <taxon>Basidiomycota</taxon>
        <taxon>Agaricomycotina</taxon>
        <taxon>Agaricomycetes</taxon>
        <taxon>Polyporales</taxon>
        <taxon>Polyporaceae</taxon>
        <taxon>Trametes</taxon>
    </lineage>
</organism>
<reference evidence="1" key="1">
    <citation type="submission" date="2022-08" db="EMBL/GenBank/DDBJ databases">
        <title>Genome Sequence of Pycnoporus sanguineus.</title>
        <authorList>
            <person name="Buettner E."/>
        </authorList>
    </citation>
    <scope>NUCLEOTIDE SEQUENCE</scope>
    <source>
        <strain evidence="1">CG-C14</strain>
    </source>
</reference>
<dbReference type="EMBL" id="JANSHE010001657">
    <property type="protein sequence ID" value="KAJ3001656.1"/>
    <property type="molecule type" value="Genomic_DNA"/>
</dbReference>
<sequence length="206" mass="22997">MNAHIGTTYDAYAINAMRDFLRSYVAMLYLEMLLFGTFSVTYAAGIWSIMRVDHPGKPSTKDRTIALISTLMWTLALTHVILTLKLALDSFVDDAHGLESMYDALTYQSLWFHSRLGRTRFVIYVTQTLIGNAFMIFRVFIVWGGRSTIIAIPALFVVSDAVAGYMSIDVAFSAFMPLVFFCLSFFTNVLCSGALSLFSASVNLLN</sequence>
<name>A0ACC1PSP6_9APHY</name>
<accession>A0ACC1PSP6</accession>
<proteinExistence type="predicted"/>
<protein>
    <submittedName>
        <fullName evidence="1">Uncharacterized protein</fullName>
    </submittedName>
</protein>